<dbReference type="GO" id="GO:0005524">
    <property type="term" value="F:ATP binding"/>
    <property type="evidence" value="ECO:0007669"/>
    <property type="project" value="UniProtKB-KW"/>
</dbReference>
<dbReference type="SUPFAM" id="SSF52540">
    <property type="entry name" value="P-loop containing nucleoside triphosphate hydrolases"/>
    <property type="match status" value="1"/>
</dbReference>
<evidence type="ECO:0000256" key="4">
    <source>
        <dbReference type="ARBA" id="ARBA00022840"/>
    </source>
</evidence>
<keyword evidence="6" id="KW-0315">Glutamine amidotransferase</keyword>
<dbReference type="Proteomes" id="UP001174909">
    <property type="component" value="Unassembled WGS sequence"/>
</dbReference>
<feature type="region of interest" description="Disordered" evidence="7">
    <location>
        <begin position="432"/>
        <end position="474"/>
    </location>
</feature>
<dbReference type="SUPFAM" id="SSF52317">
    <property type="entry name" value="Class I glutamine amidotransferase-like"/>
    <property type="match status" value="1"/>
</dbReference>
<evidence type="ECO:0000256" key="3">
    <source>
        <dbReference type="ARBA" id="ARBA00022741"/>
    </source>
</evidence>
<evidence type="ECO:0000259" key="9">
    <source>
        <dbReference type="Pfam" id="PF07685"/>
    </source>
</evidence>
<evidence type="ECO:0000256" key="1">
    <source>
        <dbReference type="ARBA" id="ARBA00001946"/>
    </source>
</evidence>
<organism evidence="10 11">
    <name type="scientific">Geodia barretti</name>
    <name type="common">Barrett's horny sponge</name>
    <dbReference type="NCBI Taxonomy" id="519541"/>
    <lineage>
        <taxon>Eukaryota</taxon>
        <taxon>Metazoa</taxon>
        <taxon>Porifera</taxon>
        <taxon>Demospongiae</taxon>
        <taxon>Heteroscleromorpha</taxon>
        <taxon>Tetractinellida</taxon>
        <taxon>Astrophorina</taxon>
        <taxon>Geodiidae</taxon>
        <taxon>Geodia</taxon>
    </lineage>
</organism>
<evidence type="ECO:0000256" key="5">
    <source>
        <dbReference type="ARBA" id="ARBA00022842"/>
    </source>
</evidence>
<feature type="region of interest" description="Disordered" evidence="7">
    <location>
        <begin position="404"/>
        <end position="423"/>
    </location>
</feature>
<dbReference type="HAMAP" id="MF_00027">
    <property type="entry name" value="CobB_CbiA"/>
    <property type="match status" value="1"/>
</dbReference>
<reference evidence="10" key="1">
    <citation type="submission" date="2023-03" db="EMBL/GenBank/DDBJ databases">
        <authorList>
            <person name="Steffen K."/>
            <person name="Cardenas P."/>
        </authorList>
    </citation>
    <scope>NUCLEOTIDE SEQUENCE</scope>
</reference>
<proteinExistence type="inferred from homology"/>
<evidence type="ECO:0000256" key="6">
    <source>
        <dbReference type="ARBA" id="ARBA00022962"/>
    </source>
</evidence>
<dbReference type="NCBIfam" id="NF002204">
    <property type="entry name" value="PRK01077.1"/>
    <property type="match status" value="1"/>
</dbReference>
<keyword evidence="2" id="KW-0436">Ligase</keyword>
<comment type="caution">
    <text evidence="10">The sequence shown here is derived from an EMBL/GenBank/DDBJ whole genome shotgun (WGS) entry which is preliminary data.</text>
</comment>
<gene>
    <name evidence="10" type="ORF">GBAR_LOCUS22264</name>
</gene>
<feature type="domain" description="CobQ/CobB/MinD/ParA nucleotide binding" evidence="8">
    <location>
        <begin position="5"/>
        <end position="190"/>
    </location>
</feature>
<dbReference type="NCBIfam" id="TIGR00379">
    <property type="entry name" value="cobB"/>
    <property type="match status" value="1"/>
</dbReference>
<dbReference type="InterPro" id="IPR011698">
    <property type="entry name" value="GATase_3"/>
</dbReference>
<dbReference type="InterPro" id="IPR029062">
    <property type="entry name" value="Class_I_gatase-like"/>
</dbReference>
<keyword evidence="4" id="KW-0067">ATP-binding</keyword>
<keyword evidence="5" id="KW-0460">Magnesium</keyword>
<dbReference type="GO" id="GO:0042242">
    <property type="term" value="F:cobyrinic acid a,c-diamide synthase activity"/>
    <property type="evidence" value="ECO:0007669"/>
    <property type="project" value="InterPro"/>
</dbReference>
<dbReference type="CDD" id="cd03130">
    <property type="entry name" value="GATase1_CobB"/>
    <property type="match status" value="1"/>
</dbReference>
<dbReference type="PANTHER" id="PTHR43873">
    <property type="entry name" value="COBYRINATE A,C-DIAMIDE SYNTHASE"/>
    <property type="match status" value="1"/>
</dbReference>
<accession>A0AA35X507</accession>
<dbReference type="Gene3D" id="3.40.50.300">
    <property type="entry name" value="P-loop containing nucleotide triphosphate hydrolases"/>
    <property type="match status" value="2"/>
</dbReference>
<dbReference type="InterPro" id="IPR004484">
    <property type="entry name" value="CbiA/CobB_synth"/>
</dbReference>
<feature type="domain" description="CobB/CobQ-like glutamine amidotransferase" evidence="9">
    <location>
        <begin position="251"/>
        <end position="402"/>
    </location>
</feature>
<dbReference type="Gene3D" id="3.40.50.880">
    <property type="match status" value="1"/>
</dbReference>
<dbReference type="CDD" id="cd05388">
    <property type="entry name" value="CobB_N"/>
    <property type="match status" value="1"/>
</dbReference>
<dbReference type="Pfam" id="PF01656">
    <property type="entry name" value="CbiA"/>
    <property type="match status" value="1"/>
</dbReference>
<evidence type="ECO:0000256" key="7">
    <source>
        <dbReference type="SAM" id="MobiDB-lite"/>
    </source>
</evidence>
<evidence type="ECO:0000313" key="11">
    <source>
        <dbReference type="Proteomes" id="UP001174909"/>
    </source>
</evidence>
<comment type="cofactor">
    <cofactor evidence="1">
        <name>Mg(2+)</name>
        <dbReference type="ChEBI" id="CHEBI:18420"/>
    </cofactor>
</comment>
<dbReference type="Pfam" id="PF07685">
    <property type="entry name" value="GATase_3"/>
    <property type="match status" value="1"/>
</dbReference>
<dbReference type="PANTHER" id="PTHR43873:SF1">
    <property type="entry name" value="COBYRINATE A,C-DIAMIDE SYNTHASE"/>
    <property type="match status" value="1"/>
</dbReference>
<keyword evidence="11" id="KW-1185">Reference proteome</keyword>
<dbReference type="PROSITE" id="PS51274">
    <property type="entry name" value="GATASE_COBBQ"/>
    <property type="match status" value="1"/>
</dbReference>
<feature type="compositionally biased region" description="Basic residues" evidence="7">
    <location>
        <begin position="447"/>
        <end position="457"/>
    </location>
</feature>
<dbReference type="InterPro" id="IPR027417">
    <property type="entry name" value="P-loop_NTPase"/>
</dbReference>
<evidence type="ECO:0000313" key="10">
    <source>
        <dbReference type="EMBL" id="CAI8039926.1"/>
    </source>
</evidence>
<dbReference type="EMBL" id="CASHTH010003070">
    <property type="protein sequence ID" value="CAI8039926.1"/>
    <property type="molecule type" value="Genomic_DNA"/>
</dbReference>
<sequence>MTSAVVIAGVRSGVGKTTIASGVMGALARRGLRVQPFKAGPDYIDPSYHTIACGVPSRNLDTWMLPHPVVSELFHRAAGAADIAVVEGVMGVFDGHSSLDEDGSTAELAKLLDAPVILIADAGKVARSVAAEILGYQQFDPDLRIAGVILNGVGSERHLEFCQPQIEATTGLPVVGWLPRRDDLVQPERHLGLIPTAEGTVLNNWYDALNAQIQQTIDLDAITRIAATAGRPDATSEGVFPQTPQAARTAIAVAQDRAFSFYYQDSLDLLAAWGAEIIPFSPLDDASLPHGVGGVYLGGGFPELFAEELSGNAGMLESMREAISRELPVYAECGGLMYLGRSLSDLDGRQFPMVGAIPVVSSMEGRRLHLGYREVAACGDGPLLMAGQQVRGHEFHWSVLQEPPGRRQRRLPGGQPGWPARGLPRRQRVGLLHPRAPGQPPRPGAALRRHLRRRKRRAVDGRYPSRGSCQSTERREAAVRFRRLLPHPSLRVREVIGQSGSGCVVRGICRTKQGRGW</sequence>
<evidence type="ECO:0000256" key="2">
    <source>
        <dbReference type="ARBA" id="ARBA00022598"/>
    </source>
</evidence>
<protein>
    <submittedName>
        <fullName evidence="10">Cobyrinate a,c-diamide synthase</fullName>
    </submittedName>
</protein>
<dbReference type="AlphaFoldDB" id="A0AA35X507"/>
<dbReference type="InterPro" id="IPR002586">
    <property type="entry name" value="CobQ/CobB/MinD/ParA_Nub-bd_dom"/>
</dbReference>
<evidence type="ECO:0000259" key="8">
    <source>
        <dbReference type="Pfam" id="PF01656"/>
    </source>
</evidence>
<name>A0AA35X507_GEOBA</name>
<keyword evidence="3" id="KW-0547">Nucleotide-binding</keyword>